<dbReference type="SUPFAM" id="SSF51126">
    <property type="entry name" value="Pectin lyase-like"/>
    <property type="match status" value="1"/>
</dbReference>
<feature type="domain" description="GH141-like insertion" evidence="3">
    <location>
        <begin position="147"/>
        <end position="286"/>
    </location>
</feature>
<dbReference type="SMART" id="SM00710">
    <property type="entry name" value="PbH1"/>
    <property type="match status" value="8"/>
</dbReference>
<dbReference type="InterPro" id="IPR048482">
    <property type="entry name" value="GH141_ins"/>
</dbReference>
<keyword evidence="1" id="KW-0732">Signal</keyword>
<feature type="chain" id="PRO_5046911631" evidence="1">
    <location>
        <begin position="23"/>
        <end position="740"/>
    </location>
</feature>
<dbReference type="InterPro" id="IPR006626">
    <property type="entry name" value="PbH1"/>
</dbReference>
<organism evidence="4 5">
    <name type="scientific">Haloferula chungangensis</name>
    <dbReference type="NCBI Taxonomy" id="1048331"/>
    <lineage>
        <taxon>Bacteria</taxon>
        <taxon>Pseudomonadati</taxon>
        <taxon>Verrucomicrobiota</taxon>
        <taxon>Verrucomicrobiia</taxon>
        <taxon>Verrucomicrobiales</taxon>
        <taxon>Verrucomicrobiaceae</taxon>
        <taxon>Haloferula</taxon>
    </lineage>
</organism>
<evidence type="ECO:0000313" key="5">
    <source>
        <dbReference type="Proteomes" id="UP001596472"/>
    </source>
</evidence>
<dbReference type="Proteomes" id="UP001596472">
    <property type="component" value="Unassembled WGS sequence"/>
</dbReference>
<evidence type="ECO:0000259" key="3">
    <source>
        <dbReference type="Pfam" id="PF21231"/>
    </source>
</evidence>
<gene>
    <name evidence="4" type="ORF">ACFQY0_16750</name>
</gene>
<reference evidence="5" key="1">
    <citation type="journal article" date="2019" name="Int. J. Syst. Evol. Microbiol.">
        <title>The Global Catalogue of Microorganisms (GCM) 10K type strain sequencing project: providing services to taxonomists for standard genome sequencing and annotation.</title>
        <authorList>
            <consortium name="The Broad Institute Genomics Platform"/>
            <consortium name="The Broad Institute Genome Sequencing Center for Infectious Disease"/>
            <person name="Wu L."/>
            <person name="Ma J."/>
        </authorList>
    </citation>
    <scope>NUCLEOTIDE SEQUENCE [LARGE SCALE GENOMIC DNA]</scope>
    <source>
        <strain evidence="5">CGMCC 4.1467</strain>
    </source>
</reference>
<feature type="signal peptide" evidence="1">
    <location>
        <begin position="1"/>
        <end position="22"/>
    </location>
</feature>
<dbReference type="InterPro" id="IPR012334">
    <property type="entry name" value="Pectin_lyas_fold"/>
</dbReference>
<name>A0ABW2L8X0_9BACT</name>
<protein>
    <submittedName>
        <fullName evidence="4">Right-handed parallel beta-helix repeat-containing protein</fullName>
    </submittedName>
</protein>
<dbReference type="PANTHER" id="PTHR36453:SF1">
    <property type="entry name" value="RIGHT HANDED BETA HELIX DOMAIN-CONTAINING PROTEIN"/>
    <property type="match status" value="1"/>
</dbReference>
<evidence type="ECO:0000313" key="4">
    <source>
        <dbReference type="EMBL" id="MFC7338847.1"/>
    </source>
</evidence>
<dbReference type="PANTHER" id="PTHR36453">
    <property type="entry name" value="SECRETED PROTEIN-RELATED"/>
    <property type="match status" value="1"/>
</dbReference>
<dbReference type="InterPro" id="IPR039448">
    <property type="entry name" value="Beta_helix"/>
</dbReference>
<dbReference type="InterPro" id="IPR011050">
    <property type="entry name" value="Pectin_lyase_fold/virulence"/>
</dbReference>
<evidence type="ECO:0000259" key="2">
    <source>
        <dbReference type="Pfam" id="PF13229"/>
    </source>
</evidence>
<dbReference type="Pfam" id="PF13229">
    <property type="entry name" value="Beta_helix"/>
    <property type="match status" value="1"/>
</dbReference>
<dbReference type="RefSeq" id="WP_379714753.1">
    <property type="nucleotide sequence ID" value="NZ_JBHTBS010000010.1"/>
</dbReference>
<keyword evidence="5" id="KW-1185">Reference proteome</keyword>
<feature type="domain" description="Right handed beta helix" evidence="2">
    <location>
        <begin position="430"/>
        <end position="611"/>
    </location>
</feature>
<comment type="caution">
    <text evidence="4">The sequence shown here is derived from an EMBL/GenBank/DDBJ whole genome shotgun (WGS) entry which is preliminary data.</text>
</comment>
<dbReference type="Gene3D" id="2.160.20.10">
    <property type="entry name" value="Single-stranded right-handed beta-helix, Pectin lyase-like"/>
    <property type="match status" value="3"/>
</dbReference>
<proteinExistence type="predicted"/>
<dbReference type="EMBL" id="JBHTBS010000010">
    <property type="protein sequence ID" value="MFC7338847.1"/>
    <property type="molecule type" value="Genomic_DNA"/>
</dbReference>
<sequence>MRMMIGKIASLVALIAPLNGFSAEFHVAPHGNDEGDGSLERPYGTLTEAVEAVRGLRQSGDTQPAQILLREGRHQLDETLLLGIQDGAPAASGETVFEQYGAGEIIEPYLKFAAYPGEKPVLSGGVPVTGWRKLLDPPAELPSTAAGKVWVAEMPEGMERFYTLYDGKGRLKRARDSGFAYTKAGNKRTLHFPQGALKDWDNLEDVEIQARPGRAWTINMLPLATVDEQAGVATTSASATYGMGPLPGYLHKAGESVVWVENVLEALDEPGEWVVNTKTRKIYLWPSDPADDGSPRGILAPATTELVRVEGEIDYEGPADKAVRGIAFEGLSFSHADRWAWKSDEGRVGWGMQHDWEMFDRPTALLRFRGAEECRVSNCRFVDSGGAGLRLDLHAQRNRIVDSEFAHLGEAGILLAGYGPGTKDVNHHNDVVNNHIHHFSEITWHSPGLWAWQSGRNRMVHNEFSHSGYSAVLITTRVEPNRELDGEGGRTIRRHEIAAEDQQRSRGGYENWKKREKYNHARHNLLEYNDISHCVQLLSDGNGIYVSGTGTGNIVRYNHVHDNLAEHFPAPIRCDDDQHETLIHGNILDHNGGRAAGIATKGVNDITNNFIVNSTRAPNKGYISFEWAPVRGSKVQRNIIVAHPDGGVAMGETIRGGQTSEGPKLETTVMDFNLYFNPADEAWMNAHLSRMRAAGLEKASRFGDPMFVDPENGDFGFQPGSPALELGIEPLDASKMGRKK</sequence>
<accession>A0ABW2L8X0</accession>
<evidence type="ECO:0000256" key="1">
    <source>
        <dbReference type="SAM" id="SignalP"/>
    </source>
</evidence>
<dbReference type="Pfam" id="PF21231">
    <property type="entry name" value="GH141_M"/>
    <property type="match status" value="1"/>
</dbReference>